<dbReference type="OrthoDB" id="7335480at2"/>
<evidence type="ECO:0000313" key="7">
    <source>
        <dbReference type="EMBL" id="MBP1841520.1"/>
    </source>
</evidence>
<dbReference type="SUPFAM" id="SSF48230">
    <property type="entry name" value="Chondroitin AC/alginate lyase"/>
    <property type="match status" value="1"/>
</dbReference>
<dbReference type="EMBL" id="JAGGJQ010000012">
    <property type="protein sequence ID" value="MBP1841520.1"/>
    <property type="molecule type" value="Genomic_DNA"/>
</dbReference>
<sequence length="715" mass="84533">MKLKKIQILVLLIIPFYIGKAQNPALNILKKLDFSQEQLEALDVLYSNNQFNDSMEELLKLYREKDNLYLKIDSNDEFIKKTFSEEIGKSIEIADQVRNNYFLFRYDWDMEKTNIPYQFNREIDWTFIPNGDEEWCFMLNRHRFWIDLGRAYFITGQEKYAKIFVNQVEHWIDNNPLDNDLKKMSWRRIEAGIRCENWIKAFEYVKNSKYITSDFLAKFISTLIKHGEYINSSFNNFSKTSNWGVLEYQGLFNLSQFLKEFKFAKQWEIESLKKLTTCINLQVLPDGGHWEQSPMYHNEVFHCFLNINYIAQQNNLKLSDDIIQKTKKMAFANVIWQKPNYHQPLLGDSDDTDTRGLLTFASYLFSDQVLKSRAFTKVDYENYFLLGKEGMIKYNEMISEKPNFASRYMESLGDFYMRSSWEEDANYLSIHLKKMGAGHGHDNLLHFTLFSKGKDYLVDSGRYSYVDDQWRELFKSNKSHNTLGVDNLTNSIYSDSWTNSFEARSEGVFTKSNELYDYAEAENTAYKRLKDPVSVKRRVISLKSHVWLFFDSFYSNKQHRYSQYFNFPNDSIKKQNDGLETTYNKNNLIIKSIKKSDIVLSNAWYSPEYNLKIKSKRAELYKDYNGFYNFITLLYLPDETHVTFKKELVYNRNNVLLSDSDVEGVTLFINNTSYTILVVHNSPAPAVQFFKINNQLVSGEVVLIENDKNRIHVIK</sequence>
<accession>A0A9X1CDP5</accession>
<feature type="domain" description="Heparin-sulfate lyase N-terminal" evidence="6">
    <location>
        <begin position="30"/>
        <end position="354"/>
    </location>
</feature>
<dbReference type="PANTHER" id="PTHR39210:SF1">
    <property type="entry name" value="HEPARIN-SULFATE LYASE"/>
    <property type="match status" value="1"/>
</dbReference>
<dbReference type="InterPro" id="IPR031680">
    <property type="entry name" value="Hepar_II_III_N"/>
</dbReference>
<dbReference type="Proteomes" id="UP001138672">
    <property type="component" value="Unassembled WGS sequence"/>
</dbReference>
<dbReference type="Gene3D" id="2.70.98.70">
    <property type="match status" value="1"/>
</dbReference>
<keyword evidence="10" id="KW-1185">Reference proteome</keyword>
<evidence type="ECO:0000256" key="1">
    <source>
        <dbReference type="ARBA" id="ARBA00004418"/>
    </source>
</evidence>
<evidence type="ECO:0000259" key="6">
    <source>
        <dbReference type="Pfam" id="PF16889"/>
    </source>
</evidence>
<evidence type="ECO:0000256" key="3">
    <source>
        <dbReference type="ARBA" id="ARBA00022764"/>
    </source>
</evidence>
<feature type="domain" description="Heparinase II/III-like C-terminal" evidence="5">
    <location>
        <begin position="424"/>
        <end position="616"/>
    </location>
</feature>
<evidence type="ECO:0008006" key="11">
    <source>
        <dbReference type="Google" id="ProtNLM"/>
    </source>
</evidence>
<keyword evidence="2" id="KW-0732">Signal</keyword>
<dbReference type="AlphaFoldDB" id="A0A9X1CDP5"/>
<evidence type="ECO:0000256" key="2">
    <source>
        <dbReference type="ARBA" id="ARBA00022729"/>
    </source>
</evidence>
<dbReference type="RefSeq" id="WP_057781870.1">
    <property type="nucleotide sequence ID" value="NZ_JAGGJQ010000012.1"/>
</dbReference>
<evidence type="ECO:0000313" key="10">
    <source>
        <dbReference type="Proteomes" id="UP001231587"/>
    </source>
</evidence>
<dbReference type="PANTHER" id="PTHR39210">
    <property type="entry name" value="HEPARIN-SULFATE LYASE"/>
    <property type="match status" value="1"/>
</dbReference>
<keyword evidence="4" id="KW-0456">Lyase</keyword>
<comment type="subcellular location">
    <subcellularLocation>
        <location evidence="1">Periplasm</location>
    </subcellularLocation>
</comment>
<evidence type="ECO:0000256" key="4">
    <source>
        <dbReference type="ARBA" id="ARBA00023239"/>
    </source>
</evidence>
<comment type="caution">
    <text evidence="7">The sequence shown here is derived from an EMBL/GenBank/DDBJ whole genome shotgun (WGS) entry which is preliminary data.</text>
</comment>
<evidence type="ECO:0000313" key="9">
    <source>
        <dbReference type="Proteomes" id="UP001138672"/>
    </source>
</evidence>
<dbReference type="Pfam" id="PF07940">
    <property type="entry name" value="Hepar_II_III_C"/>
    <property type="match status" value="1"/>
</dbReference>
<evidence type="ECO:0000313" key="8">
    <source>
        <dbReference type="EMBL" id="MDQ0337087.1"/>
    </source>
</evidence>
<dbReference type="GO" id="GO:0042597">
    <property type="term" value="C:periplasmic space"/>
    <property type="evidence" value="ECO:0007669"/>
    <property type="project" value="UniProtKB-SubCell"/>
</dbReference>
<dbReference type="Gene3D" id="1.50.10.100">
    <property type="entry name" value="Chondroitin AC/alginate lyase"/>
    <property type="match status" value="1"/>
</dbReference>
<name>A0A9X1CDP5_9FLAO</name>
<protein>
    <recommendedName>
        <fullName evidence="11">Heparin-sulfate lyase N-terminal domain-containing protein</fullName>
    </recommendedName>
</protein>
<reference evidence="7" key="1">
    <citation type="submission" date="2021-03" db="EMBL/GenBank/DDBJ databases">
        <title>Genomic Encyclopedia of Type Strains, Phase IV (KMG-IV): sequencing the most valuable type-strain genomes for metagenomic binning, comparative biology and taxonomic classification.</title>
        <authorList>
            <person name="Goeker M."/>
        </authorList>
    </citation>
    <scope>NUCLEOTIDE SEQUENCE</scope>
    <source>
        <strain evidence="7">DSM 15523</strain>
        <strain evidence="8 10">DSM 16476</strain>
    </source>
</reference>
<dbReference type="EMBL" id="JAUSUU010000013">
    <property type="protein sequence ID" value="MDQ0337087.1"/>
    <property type="molecule type" value="Genomic_DNA"/>
</dbReference>
<organism evidence="7 9">
    <name type="scientific">Formosa algae</name>
    <dbReference type="NCBI Taxonomy" id="225843"/>
    <lineage>
        <taxon>Bacteria</taxon>
        <taxon>Pseudomonadati</taxon>
        <taxon>Bacteroidota</taxon>
        <taxon>Flavobacteriia</taxon>
        <taxon>Flavobacteriales</taxon>
        <taxon>Flavobacteriaceae</taxon>
        <taxon>Formosa</taxon>
    </lineage>
</organism>
<dbReference type="Pfam" id="PF16889">
    <property type="entry name" value="Hepar_II_III_N"/>
    <property type="match status" value="1"/>
</dbReference>
<dbReference type="GO" id="GO:0016829">
    <property type="term" value="F:lyase activity"/>
    <property type="evidence" value="ECO:0007669"/>
    <property type="project" value="UniProtKB-KW"/>
</dbReference>
<keyword evidence="3" id="KW-0574">Periplasm</keyword>
<dbReference type="InterPro" id="IPR012480">
    <property type="entry name" value="Hepar_II_III_C"/>
</dbReference>
<evidence type="ECO:0000259" key="5">
    <source>
        <dbReference type="Pfam" id="PF07940"/>
    </source>
</evidence>
<dbReference type="Proteomes" id="UP001231587">
    <property type="component" value="Unassembled WGS sequence"/>
</dbReference>
<dbReference type="InterPro" id="IPR008929">
    <property type="entry name" value="Chondroitin_lyas"/>
</dbReference>
<proteinExistence type="predicted"/>
<gene>
    <name evidence="7" type="ORF">J2Z56_003457</name>
    <name evidence="8" type="ORF">J2Z57_003548</name>
</gene>